<evidence type="ECO:0000313" key="5">
    <source>
        <dbReference type="EMBL" id="KAK1301996.1"/>
    </source>
</evidence>
<feature type="compositionally biased region" description="Polar residues" evidence="3">
    <location>
        <begin position="27"/>
        <end position="46"/>
    </location>
</feature>
<feature type="compositionally biased region" description="Low complexity" evidence="3">
    <location>
        <begin position="1"/>
        <end position="18"/>
    </location>
</feature>
<evidence type="ECO:0000313" key="6">
    <source>
        <dbReference type="Proteomes" id="UP001180020"/>
    </source>
</evidence>
<dbReference type="InterPro" id="IPR037045">
    <property type="entry name" value="S8pro/Inhibitor_I9_sf"/>
</dbReference>
<feature type="compositionally biased region" description="Low complexity" evidence="3">
    <location>
        <begin position="47"/>
        <end position="74"/>
    </location>
</feature>
<evidence type="ECO:0000256" key="2">
    <source>
        <dbReference type="PROSITE-ProRule" id="PRU00176"/>
    </source>
</evidence>
<keyword evidence="6" id="KW-1185">Reference proteome</keyword>
<protein>
    <recommendedName>
        <fullName evidence="4">RRM domain-containing protein</fullName>
    </recommendedName>
</protein>
<keyword evidence="1" id="KW-0809">Transit peptide</keyword>
<dbReference type="Pfam" id="PF21864">
    <property type="entry name" value="MORF_dom"/>
    <property type="match status" value="2"/>
</dbReference>
<organism evidence="5 6">
    <name type="scientific">Acorus calamus</name>
    <name type="common">Sweet flag</name>
    <dbReference type="NCBI Taxonomy" id="4465"/>
    <lineage>
        <taxon>Eukaryota</taxon>
        <taxon>Viridiplantae</taxon>
        <taxon>Streptophyta</taxon>
        <taxon>Embryophyta</taxon>
        <taxon>Tracheophyta</taxon>
        <taxon>Spermatophyta</taxon>
        <taxon>Magnoliopsida</taxon>
        <taxon>Liliopsida</taxon>
        <taxon>Acoraceae</taxon>
        <taxon>Acorus</taxon>
    </lineage>
</organism>
<dbReference type="InterPro" id="IPR000504">
    <property type="entry name" value="RRM_dom"/>
</dbReference>
<dbReference type="GO" id="GO:0005739">
    <property type="term" value="C:mitochondrion"/>
    <property type="evidence" value="ECO:0007669"/>
    <property type="project" value="TreeGrafter"/>
</dbReference>
<dbReference type="PANTHER" id="PTHR31346:SF11">
    <property type="entry name" value="ORGANELLE RRM DOMAIN-CONTAINING PROTEIN 1, CHLOROPLASTIC"/>
    <property type="match status" value="1"/>
</dbReference>
<reference evidence="5" key="1">
    <citation type="journal article" date="2023" name="Nat. Commun.">
        <title>Diploid and tetraploid genomes of Acorus and the evolution of monocots.</title>
        <authorList>
            <person name="Ma L."/>
            <person name="Liu K.W."/>
            <person name="Li Z."/>
            <person name="Hsiao Y.Y."/>
            <person name="Qi Y."/>
            <person name="Fu T."/>
            <person name="Tang G.D."/>
            <person name="Zhang D."/>
            <person name="Sun W.H."/>
            <person name="Liu D.K."/>
            <person name="Li Y."/>
            <person name="Chen G.Z."/>
            <person name="Liu X.D."/>
            <person name="Liao X.Y."/>
            <person name="Jiang Y.T."/>
            <person name="Yu X."/>
            <person name="Hao Y."/>
            <person name="Huang J."/>
            <person name="Zhao X.W."/>
            <person name="Ke S."/>
            <person name="Chen Y.Y."/>
            <person name="Wu W.L."/>
            <person name="Hsu J.L."/>
            <person name="Lin Y.F."/>
            <person name="Huang M.D."/>
            <person name="Li C.Y."/>
            <person name="Huang L."/>
            <person name="Wang Z.W."/>
            <person name="Zhao X."/>
            <person name="Zhong W.Y."/>
            <person name="Peng D.H."/>
            <person name="Ahmad S."/>
            <person name="Lan S."/>
            <person name="Zhang J.S."/>
            <person name="Tsai W.C."/>
            <person name="Van de Peer Y."/>
            <person name="Liu Z.J."/>
        </authorList>
    </citation>
    <scope>NUCLEOTIDE SEQUENCE</scope>
    <source>
        <strain evidence="5">CP</strain>
    </source>
</reference>
<feature type="domain" description="RRM" evidence="4">
    <location>
        <begin position="292"/>
        <end position="370"/>
    </location>
</feature>
<dbReference type="PANTHER" id="PTHR31346">
    <property type="entry name" value="MULTIPLE ORGANELLAR RNA EDITING FACTOR 2, CHLOROPLASTIC-RELATED-RELATED"/>
    <property type="match status" value="1"/>
</dbReference>
<dbReference type="GO" id="GO:0080156">
    <property type="term" value="P:mitochondrial mRNA modification"/>
    <property type="evidence" value="ECO:0007669"/>
    <property type="project" value="TreeGrafter"/>
</dbReference>
<dbReference type="InterPro" id="IPR039206">
    <property type="entry name" value="MORF/ORRM1/DAG-like"/>
</dbReference>
<dbReference type="GO" id="GO:0016554">
    <property type="term" value="P:cytidine to uridine editing"/>
    <property type="evidence" value="ECO:0007669"/>
    <property type="project" value="InterPro"/>
</dbReference>
<keyword evidence="2" id="KW-0694">RNA-binding</keyword>
<dbReference type="AlphaFoldDB" id="A0AAV9DM86"/>
<dbReference type="InterPro" id="IPR012677">
    <property type="entry name" value="Nucleotide-bd_a/b_plait_sf"/>
</dbReference>
<reference evidence="5" key="2">
    <citation type="submission" date="2023-06" db="EMBL/GenBank/DDBJ databases">
        <authorList>
            <person name="Ma L."/>
            <person name="Liu K.-W."/>
            <person name="Li Z."/>
            <person name="Hsiao Y.-Y."/>
            <person name="Qi Y."/>
            <person name="Fu T."/>
            <person name="Tang G."/>
            <person name="Zhang D."/>
            <person name="Sun W.-H."/>
            <person name="Liu D.-K."/>
            <person name="Li Y."/>
            <person name="Chen G.-Z."/>
            <person name="Liu X.-D."/>
            <person name="Liao X.-Y."/>
            <person name="Jiang Y.-T."/>
            <person name="Yu X."/>
            <person name="Hao Y."/>
            <person name="Huang J."/>
            <person name="Zhao X.-W."/>
            <person name="Ke S."/>
            <person name="Chen Y.-Y."/>
            <person name="Wu W.-L."/>
            <person name="Hsu J.-L."/>
            <person name="Lin Y.-F."/>
            <person name="Huang M.-D."/>
            <person name="Li C.-Y."/>
            <person name="Huang L."/>
            <person name="Wang Z.-W."/>
            <person name="Zhao X."/>
            <person name="Zhong W.-Y."/>
            <person name="Peng D.-H."/>
            <person name="Ahmad S."/>
            <person name="Lan S."/>
            <person name="Zhang J.-S."/>
            <person name="Tsai W.-C."/>
            <person name="Van De Peer Y."/>
            <person name="Liu Z.-J."/>
        </authorList>
    </citation>
    <scope>NUCLEOTIDE SEQUENCE</scope>
    <source>
        <strain evidence="5">CP</strain>
        <tissue evidence="5">Leaves</tissue>
    </source>
</reference>
<dbReference type="Pfam" id="PF00076">
    <property type="entry name" value="RRM_1"/>
    <property type="match status" value="1"/>
</dbReference>
<name>A0AAV9DM86_ACOCL</name>
<dbReference type="EMBL" id="JAUJYO010000012">
    <property type="protein sequence ID" value="KAK1301996.1"/>
    <property type="molecule type" value="Genomic_DNA"/>
</dbReference>
<dbReference type="Gene3D" id="3.30.70.80">
    <property type="entry name" value="Peptidase S8 propeptide/proteinase inhibitor I9"/>
    <property type="match status" value="1"/>
</dbReference>
<dbReference type="InterPro" id="IPR035979">
    <property type="entry name" value="RBD_domain_sf"/>
</dbReference>
<evidence type="ECO:0000256" key="1">
    <source>
        <dbReference type="ARBA" id="ARBA00022946"/>
    </source>
</evidence>
<sequence>MEVVIPTTTTTRPSLLTPKPKPAILTPPTSVSFRTKTSLRSLSTNASSRTLTPLSPSIPSSTATTATSTTTTSPSTHWVVVMDRPPAAVCPAKSDLIDHYVRTLARVLGSEKEAQACIYSASCETQYGFCCDVDEETAMSINSLPGVLSVRPDVDFESAEKDYSFSGGGAKHWVVRMEKPGVGVITKAQMVDFYVNSLTKVLGKVRPGLMLDKFCAFLESSFAVQTASILSEWSVNKLGAEGGGVGESLKSIDLVGSSDSNQPPNVKTKRLFVTGRTLFSVMLVIYQSFPISPLVTSGLSFYTSEKTLRAAFEGFGELVEVKIIMDKISKRSKGYAFLEYTTEEAAGAALKEMNGKIINGWMIVVDVAKTNPPRYSRERPRPSSPKSFSR</sequence>
<dbReference type="GO" id="GO:0003723">
    <property type="term" value="F:RNA binding"/>
    <property type="evidence" value="ECO:0007669"/>
    <property type="project" value="UniProtKB-UniRule"/>
</dbReference>
<dbReference type="Gene3D" id="3.30.70.330">
    <property type="match status" value="1"/>
</dbReference>
<evidence type="ECO:0000259" key="4">
    <source>
        <dbReference type="PROSITE" id="PS50102"/>
    </source>
</evidence>
<dbReference type="Proteomes" id="UP001180020">
    <property type="component" value="Unassembled WGS sequence"/>
</dbReference>
<feature type="region of interest" description="Disordered" evidence="3">
    <location>
        <begin position="1"/>
        <end position="74"/>
    </location>
</feature>
<evidence type="ECO:0000256" key="3">
    <source>
        <dbReference type="SAM" id="MobiDB-lite"/>
    </source>
</evidence>
<dbReference type="InterPro" id="IPR054059">
    <property type="entry name" value="MORF/ORRM1/DAG-like_MORF"/>
</dbReference>
<gene>
    <name evidence="5" type="ORF">QJS10_CPB12g01480</name>
</gene>
<comment type="caution">
    <text evidence="5">The sequence shown here is derived from an EMBL/GenBank/DDBJ whole genome shotgun (WGS) entry which is preliminary data.</text>
</comment>
<dbReference type="SMART" id="SM00360">
    <property type="entry name" value="RRM"/>
    <property type="match status" value="1"/>
</dbReference>
<accession>A0AAV9DM86</accession>
<dbReference type="SUPFAM" id="SSF54928">
    <property type="entry name" value="RNA-binding domain, RBD"/>
    <property type="match status" value="1"/>
</dbReference>
<proteinExistence type="predicted"/>
<dbReference type="PROSITE" id="PS50102">
    <property type="entry name" value="RRM"/>
    <property type="match status" value="1"/>
</dbReference>